<sequence length="116" mass="13317">MGGGRVCVRRATVGLWRPRSPSRWPRSSPDAATPKTPPIPPAVKGNRLRFNPQGLCPWDRFGPEEALQIQWAPQALHPDLFTDLDMCAETRDFYQKFFHYEPTEADRDLILQVEDK</sequence>
<proteinExistence type="predicted"/>
<feature type="compositionally biased region" description="Low complexity" evidence="1">
    <location>
        <begin position="17"/>
        <end position="34"/>
    </location>
</feature>
<dbReference type="Gene3D" id="3.40.50.1980">
    <property type="entry name" value="Nitrogenase molybdenum iron protein domain"/>
    <property type="match status" value="1"/>
</dbReference>
<evidence type="ECO:0000313" key="3">
    <source>
        <dbReference type="Proteomes" id="UP000234331"/>
    </source>
</evidence>
<feature type="region of interest" description="Disordered" evidence="1">
    <location>
        <begin position="17"/>
        <end position="46"/>
    </location>
</feature>
<dbReference type="SUPFAM" id="SSF53807">
    <property type="entry name" value="Helical backbone' metal receptor"/>
    <property type="match status" value="1"/>
</dbReference>
<organism evidence="2 3">
    <name type="scientific">Frankia canadensis</name>
    <dbReference type="NCBI Taxonomy" id="1836972"/>
    <lineage>
        <taxon>Bacteria</taxon>
        <taxon>Bacillati</taxon>
        <taxon>Actinomycetota</taxon>
        <taxon>Actinomycetes</taxon>
        <taxon>Frankiales</taxon>
        <taxon>Frankiaceae</taxon>
        <taxon>Frankia</taxon>
    </lineage>
</organism>
<reference evidence="2 3" key="1">
    <citation type="submission" date="2017-06" db="EMBL/GenBank/DDBJ databases">
        <authorList>
            <person name="Kim H.J."/>
            <person name="Triplett B.A."/>
        </authorList>
    </citation>
    <scope>NUCLEOTIDE SEQUENCE [LARGE SCALE GENOMIC DNA]</scope>
    <source>
        <strain evidence="2">FRACA_ARgP5</strain>
    </source>
</reference>
<gene>
    <name evidence="2" type="ORF">FRACA_1420020</name>
</gene>
<dbReference type="EMBL" id="FZMO01000049">
    <property type="protein sequence ID" value="SNQ46519.1"/>
    <property type="molecule type" value="Genomic_DNA"/>
</dbReference>
<accession>A0A2I2KLH4</accession>
<evidence type="ECO:0000256" key="1">
    <source>
        <dbReference type="SAM" id="MobiDB-lite"/>
    </source>
</evidence>
<evidence type="ECO:0000313" key="2">
    <source>
        <dbReference type="EMBL" id="SNQ46519.1"/>
    </source>
</evidence>
<keyword evidence="3" id="KW-1185">Reference proteome</keyword>
<dbReference type="Gene3D" id="1.20.58.2180">
    <property type="match status" value="1"/>
</dbReference>
<protein>
    <recommendedName>
        <fullName evidence="4">Fe/B12 periplasmic-binding domain-containing protein</fullName>
    </recommendedName>
</protein>
<dbReference type="Proteomes" id="UP000234331">
    <property type="component" value="Unassembled WGS sequence"/>
</dbReference>
<name>A0A2I2KLH4_9ACTN</name>
<evidence type="ECO:0008006" key="4">
    <source>
        <dbReference type="Google" id="ProtNLM"/>
    </source>
</evidence>
<dbReference type="AlphaFoldDB" id="A0A2I2KLH4"/>